<evidence type="ECO:0000259" key="3">
    <source>
        <dbReference type="PROSITE" id="PS50893"/>
    </source>
</evidence>
<evidence type="ECO:0000313" key="5">
    <source>
        <dbReference type="Proteomes" id="UP001056429"/>
    </source>
</evidence>
<dbReference type="PROSITE" id="PS50893">
    <property type="entry name" value="ABC_TRANSPORTER_2"/>
    <property type="match status" value="2"/>
</dbReference>
<dbReference type="NCBIfam" id="NF000355">
    <property type="entry name" value="ribo_prot_ABC_F"/>
    <property type="match status" value="1"/>
</dbReference>
<keyword evidence="5" id="KW-1185">Reference proteome</keyword>
<proteinExistence type="predicted"/>
<dbReference type="SUPFAM" id="SSF52540">
    <property type="entry name" value="P-loop containing nucleoside triphosphate hydrolases"/>
    <property type="match status" value="2"/>
</dbReference>
<dbReference type="RefSeq" id="WP_250860766.1">
    <property type="nucleotide sequence ID" value="NZ_JAGSOJ010000004.1"/>
</dbReference>
<protein>
    <submittedName>
        <fullName evidence="4">ABC-F type ribosomal protection protein</fullName>
    </submittedName>
</protein>
<dbReference type="PROSITE" id="PS00211">
    <property type="entry name" value="ABC_TRANSPORTER_1"/>
    <property type="match status" value="1"/>
</dbReference>
<dbReference type="InterPro" id="IPR003439">
    <property type="entry name" value="ABC_transporter-like_ATP-bd"/>
</dbReference>
<comment type="caution">
    <text evidence="4">The sequence shown here is derived from an EMBL/GenBank/DDBJ whole genome shotgun (WGS) entry which is preliminary data.</text>
</comment>
<organism evidence="4 5">
    <name type="scientific">Oceanirhabdus seepicola</name>
    <dbReference type="NCBI Taxonomy" id="2828781"/>
    <lineage>
        <taxon>Bacteria</taxon>
        <taxon>Bacillati</taxon>
        <taxon>Bacillota</taxon>
        <taxon>Clostridia</taxon>
        <taxon>Eubacteriales</taxon>
        <taxon>Clostridiaceae</taxon>
        <taxon>Oceanirhabdus</taxon>
    </lineage>
</organism>
<feature type="domain" description="ABC transporter" evidence="3">
    <location>
        <begin position="315"/>
        <end position="527"/>
    </location>
</feature>
<dbReference type="Proteomes" id="UP001056429">
    <property type="component" value="Unassembled WGS sequence"/>
</dbReference>
<dbReference type="CDD" id="cd03221">
    <property type="entry name" value="ABCF_EF-3"/>
    <property type="match status" value="2"/>
</dbReference>
<dbReference type="GO" id="GO:0005524">
    <property type="term" value="F:ATP binding"/>
    <property type="evidence" value="ECO:0007669"/>
    <property type="project" value="UniProtKB-KW"/>
</dbReference>
<dbReference type="EMBL" id="JAGSOJ010000004">
    <property type="protein sequence ID" value="MCM1991623.1"/>
    <property type="molecule type" value="Genomic_DNA"/>
</dbReference>
<name>A0A9J6P4I0_9CLOT</name>
<dbReference type="AlphaFoldDB" id="A0A9J6P4I0"/>
<accession>A0A9J6P4I0</accession>
<evidence type="ECO:0000256" key="1">
    <source>
        <dbReference type="ARBA" id="ARBA00022741"/>
    </source>
</evidence>
<dbReference type="Gene3D" id="3.40.50.300">
    <property type="entry name" value="P-loop containing nucleotide triphosphate hydrolases"/>
    <property type="match status" value="2"/>
</dbReference>
<dbReference type="InterPro" id="IPR017871">
    <property type="entry name" value="ABC_transporter-like_CS"/>
</dbReference>
<dbReference type="InterPro" id="IPR051309">
    <property type="entry name" value="ABCF_ATPase"/>
</dbReference>
<dbReference type="PANTHER" id="PTHR42855:SF2">
    <property type="entry name" value="DRUG RESISTANCE ABC TRANSPORTER,ATP-BINDING PROTEIN"/>
    <property type="match status" value="1"/>
</dbReference>
<evidence type="ECO:0000256" key="2">
    <source>
        <dbReference type="ARBA" id="ARBA00022840"/>
    </source>
</evidence>
<reference evidence="4" key="2">
    <citation type="submission" date="2021-04" db="EMBL/GenBank/DDBJ databases">
        <authorList>
            <person name="Dong X."/>
        </authorList>
    </citation>
    <scope>NUCLEOTIDE SEQUENCE</scope>
    <source>
        <strain evidence="4">ZWT</strain>
    </source>
</reference>
<reference evidence="4" key="1">
    <citation type="journal article" date="2021" name="mSystems">
        <title>Bacteria and Archaea Synergistically Convert Glycine Betaine to Biogenic Methane in the Formosa Cold Seep of the South China Sea.</title>
        <authorList>
            <person name="Li L."/>
            <person name="Zhang W."/>
            <person name="Zhang S."/>
            <person name="Song L."/>
            <person name="Sun Q."/>
            <person name="Zhang H."/>
            <person name="Xiang H."/>
            <person name="Dong X."/>
        </authorList>
    </citation>
    <scope>NUCLEOTIDE SEQUENCE</scope>
    <source>
        <strain evidence="4">ZWT</strain>
    </source>
</reference>
<dbReference type="Pfam" id="PF12848">
    <property type="entry name" value="ABC_tran_Xtn"/>
    <property type="match status" value="1"/>
</dbReference>
<sequence>MGLLLRCLNIKKEFGDRVILKDMSFHIEKGERVAIVGNNGAGKTTMANIITGALEHDGGALLWHEDNVKIGYLHQSSYYSQDEFEDMIQGEKGEIQEFFHTSKELGIEKIEQWNESRLKNLSGGEKTKLAIARIWAEKPGLLILDEPTNHMDYEGIQWIIGELEKYNGTIILISHDRYFMDKTAQRIIEIEDGIAYSYKGNYSFYRDEKRKRYESQLHQYETQEKYKEKIQSDIKQLKQWSDKGHRESTKKRIVSENKLGGKEYFRAKAKKKDNQVKSKLKRLEKIDLEGIKKPKEEQKITFNFVSEAKSSNRIFEAKEISKGFGDKVLFEKSSFYIRKGEKIGLFGKNGCGKTTLIKAILKELYVDEGDLYLSPSTKVAYLSQDVMNLDGDKTVLETFGIENYERRGMLQTLLTNMGFSKCMIHKKVSTLSLGERTRVKVAYMIMMENNVLILDEPTNHLDLHSREMLEKTLEEYEGTILLVSHDRYLLDRLCDKILIFEESRIKRCEYSFKEYMDMKEGNVKKSKEKSKEEQLMILENRIAAVLGELSLLSPGVEEYEKLDEEFKTLIKRKREFCG</sequence>
<gene>
    <name evidence="4" type="primary">abc-f</name>
    <name evidence="4" type="ORF">KDK92_17950</name>
</gene>
<dbReference type="InterPro" id="IPR027417">
    <property type="entry name" value="P-loop_NTPase"/>
</dbReference>
<dbReference type="InterPro" id="IPR032781">
    <property type="entry name" value="ABC_tran_Xtn"/>
</dbReference>
<dbReference type="GO" id="GO:0016887">
    <property type="term" value="F:ATP hydrolysis activity"/>
    <property type="evidence" value="ECO:0007669"/>
    <property type="project" value="InterPro"/>
</dbReference>
<dbReference type="PANTHER" id="PTHR42855">
    <property type="entry name" value="ABC TRANSPORTER ATP-BINDING SUBUNIT"/>
    <property type="match status" value="1"/>
</dbReference>
<keyword evidence="2" id="KW-0067">ATP-binding</keyword>
<evidence type="ECO:0000313" key="4">
    <source>
        <dbReference type="EMBL" id="MCM1991623.1"/>
    </source>
</evidence>
<dbReference type="SMART" id="SM00382">
    <property type="entry name" value="AAA"/>
    <property type="match status" value="2"/>
</dbReference>
<dbReference type="Pfam" id="PF00005">
    <property type="entry name" value="ABC_tran"/>
    <property type="match status" value="2"/>
</dbReference>
<dbReference type="InterPro" id="IPR003593">
    <property type="entry name" value="AAA+_ATPase"/>
</dbReference>
<feature type="domain" description="ABC transporter" evidence="3">
    <location>
        <begin position="5"/>
        <end position="217"/>
    </location>
</feature>
<keyword evidence="1" id="KW-0547">Nucleotide-binding</keyword>